<name>V4BNC9_LOTGI</name>
<accession>V4BNC9</accession>
<evidence type="ECO:0000256" key="1">
    <source>
        <dbReference type="ARBA" id="ARBA00023157"/>
    </source>
</evidence>
<dbReference type="SUPFAM" id="SSF57196">
    <property type="entry name" value="EGF/Laminin"/>
    <property type="match status" value="1"/>
</dbReference>
<dbReference type="AlphaFoldDB" id="V4BNC9"/>
<dbReference type="OrthoDB" id="9990982at2759"/>
<keyword evidence="4" id="KW-1185">Reference proteome</keyword>
<dbReference type="GeneID" id="20232239"/>
<dbReference type="HOGENOM" id="CLU_2388696_0_0_1"/>
<evidence type="ECO:0000313" key="3">
    <source>
        <dbReference type="EMBL" id="ESO90349.1"/>
    </source>
</evidence>
<dbReference type="KEGG" id="lgi:LOTGIDRAFT_123418"/>
<dbReference type="PROSITE" id="PS01187">
    <property type="entry name" value="EGF_CA"/>
    <property type="match status" value="1"/>
</dbReference>
<dbReference type="EMBL" id="KB202444">
    <property type="protein sequence ID" value="ESO90349.1"/>
    <property type="molecule type" value="Genomic_DNA"/>
</dbReference>
<protein>
    <recommendedName>
        <fullName evidence="2">EGF-like calcium-binding domain-containing protein</fullName>
    </recommendedName>
</protein>
<dbReference type="RefSeq" id="XP_009059020.1">
    <property type="nucleotide sequence ID" value="XM_009060772.1"/>
</dbReference>
<dbReference type="InterPro" id="IPR000152">
    <property type="entry name" value="EGF-type_Asp/Asn_hydroxyl_site"/>
</dbReference>
<dbReference type="Proteomes" id="UP000030746">
    <property type="component" value="Unassembled WGS sequence"/>
</dbReference>
<proteinExistence type="predicted"/>
<dbReference type="PROSITE" id="PS00010">
    <property type="entry name" value="ASX_HYDROXYL"/>
    <property type="match status" value="1"/>
</dbReference>
<dbReference type="GO" id="GO:0005509">
    <property type="term" value="F:calcium ion binding"/>
    <property type="evidence" value="ECO:0007669"/>
    <property type="project" value="InterPro"/>
</dbReference>
<organism evidence="3 4">
    <name type="scientific">Lottia gigantea</name>
    <name type="common">Giant owl limpet</name>
    <dbReference type="NCBI Taxonomy" id="225164"/>
    <lineage>
        <taxon>Eukaryota</taxon>
        <taxon>Metazoa</taxon>
        <taxon>Spiralia</taxon>
        <taxon>Lophotrochozoa</taxon>
        <taxon>Mollusca</taxon>
        <taxon>Gastropoda</taxon>
        <taxon>Patellogastropoda</taxon>
        <taxon>Lottioidea</taxon>
        <taxon>Lottiidae</taxon>
        <taxon>Lottia</taxon>
    </lineage>
</organism>
<dbReference type="InterPro" id="IPR018097">
    <property type="entry name" value="EGF_Ca-bd_CS"/>
</dbReference>
<dbReference type="Pfam" id="PF14670">
    <property type="entry name" value="FXa_inhibition"/>
    <property type="match status" value="1"/>
</dbReference>
<gene>
    <name evidence="3" type="ORF">LOTGIDRAFT_123418</name>
</gene>
<evidence type="ECO:0000313" key="4">
    <source>
        <dbReference type="Proteomes" id="UP000030746"/>
    </source>
</evidence>
<dbReference type="CTD" id="20232239"/>
<feature type="domain" description="EGF-like calcium-binding" evidence="2">
    <location>
        <begin position="36"/>
        <end position="76"/>
    </location>
</feature>
<evidence type="ECO:0000259" key="2">
    <source>
        <dbReference type="SMART" id="SM00179"/>
    </source>
</evidence>
<dbReference type="InterPro" id="IPR001881">
    <property type="entry name" value="EGF-like_Ca-bd_dom"/>
</dbReference>
<keyword evidence="1" id="KW-1015">Disulfide bond</keyword>
<reference evidence="3 4" key="1">
    <citation type="journal article" date="2013" name="Nature">
        <title>Insights into bilaterian evolution from three spiralian genomes.</title>
        <authorList>
            <person name="Simakov O."/>
            <person name="Marletaz F."/>
            <person name="Cho S.J."/>
            <person name="Edsinger-Gonzales E."/>
            <person name="Havlak P."/>
            <person name="Hellsten U."/>
            <person name="Kuo D.H."/>
            <person name="Larsson T."/>
            <person name="Lv J."/>
            <person name="Arendt D."/>
            <person name="Savage R."/>
            <person name="Osoegawa K."/>
            <person name="de Jong P."/>
            <person name="Grimwood J."/>
            <person name="Chapman J.A."/>
            <person name="Shapiro H."/>
            <person name="Aerts A."/>
            <person name="Otillar R.P."/>
            <person name="Terry A.Y."/>
            <person name="Boore J.L."/>
            <person name="Grigoriev I.V."/>
            <person name="Lindberg D.R."/>
            <person name="Seaver E.C."/>
            <person name="Weisblat D.A."/>
            <person name="Putnam N.H."/>
            <person name="Rokhsar D.S."/>
        </authorList>
    </citation>
    <scope>NUCLEOTIDE SEQUENCE [LARGE SCALE GENOMIC DNA]</scope>
</reference>
<dbReference type="SMART" id="SM00179">
    <property type="entry name" value="EGF_CA"/>
    <property type="match status" value="1"/>
</dbReference>
<dbReference type="Gene3D" id="2.10.25.10">
    <property type="entry name" value="Laminin"/>
    <property type="match status" value="1"/>
</dbReference>
<sequence length="94" mass="10244">MTPNSRKGPISVEANCFGPRSVLFTALVTYLLFSSDIDECATNNGSCEYKCQNEPGSYNCSCPEGSELQENGLNCGPSEPGKVVIHYILYRNIT</sequence>